<protein>
    <submittedName>
        <fullName evidence="1">Uncharacterized protein</fullName>
    </submittedName>
</protein>
<evidence type="ECO:0000313" key="2">
    <source>
        <dbReference type="Proteomes" id="UP001208029"/>
    </source>
</evidence>
<accession>A0AAW5WQH1</accession>
<dbReference type="EMBL" id="JAKUYZ010000014">
    <property type="protein sequence ID" value="MCY7222338.1"/>
    <property type="molecule type" value="Genomic_DNA"/>
</dbReference>
<gene>
    <name evidence="1" type="ORF">MK546_09625</name>
</gene>
<proteinExistence type="predicted"/>
<comment type="caution">
    <text evidence="1">The sequence shown here is derived from an EMBL/GenBank/DDBJ whole genome shotgun (WGS) entry which is preliminary data.</text>
</comment>
<dbReference type="AlphaFoldDB" id="A0AAW5WQH1"/>
<organism evidence="1 2">
    <name type="scientific">Streptococcus cristatus</name>
    <dbReference type="NCBI Taxonomy" id="45634"/>
    <lineage>
        <taxon>Bacteria</taxon>
        <taxon>Bacillati</taxon>
        <taxon>Bacillota</taxon>
        <taxon>Bacilli</taxon>
        <taxon>Lactobacillales</taxon>
        <taxon>Streptococcaceae</taxon>
        <taxon>Streptococcus</taxon>
    </lineage>
</organism>
<evidence type="ECO:0000313" key="1">
    <source>
        <dbReference type="EMBL" id="MCY7222338.1"/>
    </source>
</evidence>
<name>A0AAW5WQH1_STRCR</name>
<sequence>MVASYFFEIDDYPLSIDPFISTDFNFKIISDFLYYRLRDEINCKIVNLDKNIIEIRLFDYFLERNIYSENFVKCFHRHIHEKTPYFKYLIFIEKVVVVSQDAFRLYTRTSLDFFKEVFQSHFIIPVTFLGKPIKKGEFIKNQDGFKIISEDKTYNFLVNKSCENTIGFLKEGNLDLTAFSHPNELLLTDCSNNSYLFDRYKLESVRGSLVYYLKFFNQQFGEYFEEIRKLLHEEIKNNPFLIPVSDFLGSESKNRIIKTPNKRSSVLGTLKIGYSNYFPNKKIAVALQKVLLKRYAVSSVIVEFDNLQLLIENMNNVDIVLSITFPVIDNLNILLLDILPDVSSELQKQILKDFQLGNFTKIASYTSFTRSMLPIFCSQYYYFKKLERRIEVSSFGEIIIDDD</sequence>
<reference evidence="1" key="2">
    <citation type="submission" date="2022-02" db="EMBL/GenBank/DDBJ databases">
        <authorList>
            <person name="Christensen J.J.E."/>
            <person name="Jensen C.S."/>
            <person name="Nielsen X.C."/>
            <person name="Dargis R."/>
        </authorList>
    </citation>
    <scope>NUCLEOTIDE SEQUENCE</scope>
    <source>
        <strain evidence="1">K13014465</strain>
    </source>
</reference>
<reference evidence="1" key="1">
    <citation type="journal article" date="2022" name="Med Res Arch">
        <title>Genomic identification of streptococcal strains and relation to clinical characteristics. A substudy to The Partial Oral Treatment of Endocarditis (POET) Trial.</title>
        <authorList>
            <person name="Christensen J."/>
            <person name="Jensen C."/>
            <person name="Dargis R."/>
            <person name="Nielsen X."/>
            <person name="Pries- Heje M."/>
            <person name="Wiingaard C."/>
            <person name="Ihlemann N."/>
            <person name="Gill S."/>
            <person name="Bruun N."/>
            <person name="Elming H."/>
            <person name="Povlsen J."/>
            <person name="Madsen T."/>
            <person name="Jensen K."/>
            <person name="Fuursted K."/>
            <person name="Ostergaard L."/>
            <person name="Christiansen U."/>
            <person name="Rosenvinge F."/>
            <person name="Helweg-Larsen J."/>
            <person name="Fosbol E."/>
            <person name="Kober L."/>
            <person name="Torp-Pedersen C."/>
            <person name="Tonder N."/>
            <person name="Moser C."/>
            <person name="Iversen K."/>
            <person name="Bundgaard H."/>
        </authorList>
    </citation>
    <scope>NUCLEOTIDE SEQUENCE</scope>
    <source>
        <strain evidence="1">K13014465</strain>
    </source>
</reference>
<dbReference type="Proteomes" id="UP001208029">
    <property type="component" value="Unassembled WGS sequence"/>
</dbReference>
<dbReference type="RefSeq" id="WP_007520176.1">
    <property type="nucleotide sequence ID" value="NZ_JAKUYZ010000014.1"/>
</dbReference>